<gene>
    <name evidence="1" type="ORF">INT48_008459</name>
</gene>
<name>A0A8H7SN69_9FUNG</name>
<reference evidence="1" key="1">
    <citation type="submission" date="2021-01" db="EMBL/GenBank/DDBJ databases">
        <title>Metabolic potential, ecology and presence of endohyphal bacteria is reflected in genomic diversity of Mucoromycotina.</title>
        <authorList>
            <person name="Muszewska A."/>
            <person name="Okrasinska A."/>
            <person name="Steczkiewicz K."/>
            <person name="Drgas O."/>
            <person name="Orlowska M."/>
            <person name="Perlinska-Lenart U."/>
            <person name="Aleksandrzak-Piekarczyk T."/>
            <person name="Szatraj K."/>
            <person name="Zielenkiewicz U."/>
            <person name="Pilsyk S."/>
            <person name="Malc E."/>
            <person name="Mieczkowski P."/>
            <person name="Kruszewska J.S."/>
            <person name="Biernat P."/>
            <person name="Pawlowska J."/>
        </authorList>
    </citation>
    <scope>NUCLEOTIDE SEQUENCE</scope>
    <source>
        <strain evidence="1">WA0000018081</strain>
    </source>
</reference>
<comment type="caution">
    <text evidence="1">The sequence shown here is derived from an EMBL/GenBank/DDBJ whole genome shotgun (WGS) entry which is preliminary data.</text>
</comment>
<dbReference type="Proteomes" id="UP000613177">
    <property type="component" value="Unassembled WGS sequence"/>
</dbReference>
<dbReference type="AlphaFoldDB" id="A0A8H7SN69"/>
<evidence type="ECO:0000313" key="2">
    <source>
        <dbReference type="Proteomes" id="UP000613177"/>
    </source>
</evidence>
<dbReference type="EMBL" id="JAEPRE010000073">
    <property type="protein sequence ID" value="KAG2233669.1"/>
    <property type="molecule type" value="Genomic_DNA"/>
</dbReference>
<proteinExistence type="predicted"/>
<accession>A0A8H7SN69</accession>
<keyword evidence="2" id="KW-1185">Reference proteome</keyword>
<evidence type="ECO:0000313" key="1">
    <source>
        <dbReference type="EMBL" id="KAG2233669.1"/>
    </source>
</evidence>
<protein>
    <submittedName>
        <fullName evidence="1">Uncharacterized protein</fullName>
    </submittedName>
</protein>
<sequence length="138" mass="16124">MSEQLAKLKSKVYHRKAYDADGVICFDSLLALETLLLETSGSFKNKDERKISFDNIKGLYALLAMLKTLKLYFVQASDEYARLWSIQYASNGVYMFNREHKITITEERVKVEEMLNSLINFFSFVKVSYLLINYNSQY</sequence>
<organism evidence="1 2">
    <name type="scientific">Thamnidium elegans</name>
    <dbReference type="NCBI Taxonomy" id="101142"/>
    <lineage>
        <taxon>Eukaryota</taxon>
        <taxon>Fungi</taxon>
        <taxon>Fungi incertae sedis</taxon>
        <taxon>Mucoromycota</taxon>
        <taxon>Mucoromycotina</taxon>
        <taxon>Mucoromycetes</taxon>
        <taxon>Mucorales</taxon>
        <taxon>Mucorineae</taxon>
        <taxon>Mucoraceae</taxon>
        <taxon>Thamnidium</taxon>
    </lineage>
</organism>